<dbReference type="AlphaFoldDB" id="A0A1G2L9H6"/>
<gene>
    <name evidence="1" type="ORF">A3B34_03295</name>
</gene>
<protein>
    <submittedName>
        <fullName evidence="1">Uncharacterized protein</fullName>
    </submittedName>
</protein>
<name>A0A1G2L9H6_9BACT</name>
<dbReference type="Proteomes" id="UP000176510">
    <property type="component" value="Unassembled WGS sequence"/>
</dbReference>
<comment type="caution">
    <text evidence="1">The sequence shown here is derived from an EMBL/GenBank/DDBJ whole genome shotgun (WGS) entry which is preliminary data.</text>
</comment>
<reference evidence="1 2" key="1">
    <citation type="journal article" date="2016" name="Nat. Commun.">
        <title>Thousands of microbial genomes shed light on interconnected biogeochemical processes in an aquifer system.</title>
        <authorList>
            <person name="Anantharaman K."/>
            <person name="Brown C.T."/>
            <person name="Hug L.A."/>
            <person name="Sharon I."/>
            <person name="Castelle C.J."/>
            <person name="Probst A.J."/>
            <person name="Thomas B.C."/>
            <person name="Singh A."/>
            <person name="Wilkins M.J."/>
            <person name="Karaoz U."/>
            <person name="Brodie E.L."/>
            <person name="Williams K.H."/>
            <person name="Hubbard S.S."/>
            <person name="Banfield J.F."/>
        </authorList>
    </citation>
    <scope>NUCLEOTIDE SEQUENCE [LARGE SCALE GENOMIC DNA]</scope>
</reference>
<accession>A0A1G2L9H6</accession>
<sequence>MLMGSRCFFEWDEGNTASVTLKKDVCERIIQALMNDPDARIWRDDRNSRKEMFDESRYVFVAENTNSGGSMCICFVVRRIWTKWVNASSNVVRVINTRPINGHEPILRETPPKRFMRARSLRELLRP</sequence>
<evidence type="ECO:0000313" key="2">
    <source>
        <dbReference type="Proteomes" id="UP000176510"/>
    </source>
</evidence>
<dbReference type="EMBL" id="MHQR01000001">
    <property type="protein sequence ID" value="OHA08204.1"/>
    <property type="molecule type" value="Genomic_DNA"/>
</dbReference>
<dbReference type="STRING" id="1802279.A3B34_03295"/>
<organism evidence="1 2">
    <name type="scientific">Candidatus Sungbacteria bacterium RIFCSPLOWO2_01_FULL_54_21</name>
    <dbReference type="NCBI Taxonomy" id="1802279"/>
    <lineage>
        <taxon>Bacteria</taxon>
        <taxon>Candidatus Sungiibacteriota</taxon>
    </lineage>
</organism>
<evidence type="ECO:0000313" key="1">
    <source>
        <dbReference type="EMBL" id="OHA08204.1"/>
    </source>
</evidence>
<proteinExistence type="predicted"/>